<evidence type="ECO:0000313" key="2">
    <source>
        <dbReference type="EMBL" id="CAF3798678.1"/>
    </source>
</evidence>
<dbReference type="OrthoDB" id="10014498at2759"/>
<evidence type="ECO:0000313" key="3">
    <source>
        <dbReference type="Proteomes" id="UP000663829"/>
    </source>
</evidence>
<dbReference type="Proteomes" id="UP000681722">
    <property type="component" value="Unassembled WGS sequence"/>
</dbReference>
<organism evidence="1 3">
    <name type="scientific">Didymodactylos carnosus</name>
    <dbReference type="NCBI Taxonomy" id="1234261"/>
    <lineage>
        <taxon>Eukaryota</taxon>
        <taxon>Metazoa</taxon>
        <taxon>Spiralia</taxon>
        <taxon>Gnathifera</taxon>
        <taxon>Rotifera</taxon>
        <taxon>Eurotatoria</taxon>
        <taxon>Bdelloidea</taxon>
        <taxon>Philodinida</taxon>
        <taxon>Philodinidae</taxon>
        <taxon>Didymodactylos</taxon>
    </lineage>
</organism>
<keyword evidence="3" id="KW-1185">Reference proteome</keyword>
<name>A0A814ILF6_9BILA</name>
<dbReference type="EMBL" id="CAJNOQ010003746">
    <property type="protein sequence ID" value="CAF1027633.1"/>
    <property type="molecule type" value="Genomic_DNA"/>
</dbReference>
<evidence type="ECO:0000313" key="1">
    <source>
        <dbReference type="EMBL" id="CAF1027633.1"/>
    </source>
</evidence>
<protein>
    <submittedName>
        <fullName evidence="1">Uncharacterized protein</fullName>
    </submittedName>
</protein>
<sequence>MSLIGSLHRDCVKREHINNFMSTIPVSKQTIAQFWLNILNPAILYKCEQQKQSIISKNYAFDNTNVIQDLLQFKLHNNITTSNEQFTEALEQYVYKTVNETRKNVVEQLLKTIPDNSGNNSTSLTKLARNRRKSSIKNMSSATRKENILFNINLVIDNSDEFVTDLNDKDMTDVSNNNNEKTVETNEKLIVATEVPSDERTIENMLLILKEHNPTVIIDRLNNFIRPWLIEKEFELNPVELFSSINEIMNRHIKYFIPYCFLQWIVDGEKKCLFYKNEKCRLFLLSLFDNISMMNERYNLIVKLCENTSEIFSFIELCLVEKWFDVNDAYFTNDLHDLFTKKINTSSSELCGNVFCSKLLIKYLTKYGQQLTNDQRLIIKHTIDNNKTPFQRILLKCYEKLG</sequence>
<dbReference type="Proteomes" id="UP000663829">
    <property type="component" value="Unassembled WGS sequence"/>
</dbReference>
<comment type="caution">
    <text evidence="1">The sequence shown here is derived from an EMBL/GenBank/DDBJ whole genome shotgun (WGS) entry which is preliminary data.</text>
</comment>
<accession>A0A814ILF6</accession>
<dbReference type="AlphaFoldDB" id="A0A814ILF6"/>
<dbReference type="Gene3D" id="1.25.40.480">
    <property type="match status" value="1"/>
</dbReference>
<reference evidence="1" key="1">
    <citation type="submission" date="2021-02" db="EMBL/GenBank/DDBJ databases">
        <authorList>
            <person name="Nowell W R."/>
        </authorList>
    </citation>
    <scope>NUCLEOTIDE SEQUENCE</scope>
</reference>
<dbReference type="EMBL" id="CAJOBC010003746">
    <property type="protein sequence ID" value="CAF3798678.1"/>
    <property type="molecule type" value="Genomic_DNA"/>
</dbReference>
<gene>
    <name evidence="1" type="ORF">GPM918_LOCUS15112</name>
    <name evidence="2" type="ORF">SRO942_LOCUS15112</name>
</gene>
<proteinExistence type="predicted"/>